<dbReference type="InterPro" id="IPR039366">
    <property type="entry name" value="Pilotin"/>
</dbReference>
<accession>A0ABU3S1H8</accession>
<evidence type="ECO:0000256" key="1">
    <source>
        <dbReference type="SAM" id="SignalP"/>
    </source>
</evidence>
<proteinExistence type="predicted"/>
<comment type="caution">
    <text evidence="3">The sequence shown here is derived from an EMBL/GenBank/DDBJ whole genome shotgun (WGS) entry which is preliminary data.</text>
</comment>
<organism evidence="3 4">
    <name type="scientific">Bosea rubneri</name>
    <dbReference type="NCBI Taxonomy" id="3075434"/>
    <lineage>
        <taxon>Bacteria</taxon>
        <taxon>Pseudomonadati</taxon>
        <taxon>Pseudomonadota</taxon>
        <taxon>Alphaproteobacteria</taxon>
        <taxon>Hyphomicrobiales</taxon>
        <taxon>Boseaceae</taxon>
        <taxon>Bosea</taxon>
    </lineage>
</organism>
<keyword evidence="1" id="KW-0732">Signal</keyword>
<keyword evidence="4" id="KW-1185">Reference proteome</keyword>
<dbReference type="Gene3D" id="2.40.128.270">
    <property type="match status" value="1"/>
</dbReference>
<dbReference type="InterPro" id="IPR038670">
    <property type="entry name" value="HslJ-like_sf"/>
</dbReference>
<feature type="domain" description="DUF306" evidence="2">
    <location>
        <begin position="147"/>
        <end position="250"/>
    </location>
</feature>
<dbReference type="Proteomes" id="UP001254257">
    <property type="component" value="Unassembled WGS sequence"/>
</dbReference>
<evidence type="ECO:0000313" key="4">
    <source>
        <dbReference type="Proteomes" id="UP001254257"/>
    </source>
</evidence>
<dbReference type="RefSeq" id="WP_316016514.1">
    <property type="nucleotide sequence ID" value="NZ_JAWDID010000002.1"/>
</dbReference>
<dbReference type="InterPro" id="IPR053196">
    <property type="entry name" value="Lipoprotein_YbaY-like"/>
</dbReference>
<name>A0ABU3S1H8_9HYPH</name>
<dbReference type="PROSITE" id="PS51318">
    <property type="entry name" value="TAT"/>
    <property type="match status" value="1"/>
</dbReference>
<feature type="signal peptide" evidence="1">
    <location>
        <begin position="1"/>
        <end position="25"/>
    </location>
</feature>
<dbReference type="PANTHER" id="PTHR38013:SF1">
    <property type="entry name" value="GLYCOPROTEIN_POLYSACCHARIDE METABOLISM"/>
    <property type="match status" value="1"/>
</dbReference>
<keyword evidence="3" id="KW-0449">Lipoprotein</keyword>
<protein>
    <submittedName>
        <fullName evidence="3">YbaY family lipoprotein</fullName>
    </submittedName>
</protein>
<reference evidence="3 4" key="1">
    <citation type="submission" date="2023-09" db="EMBL/GenBank/DDBJ databases">
        <title>Whole genome shotgun sequencing (WGS) of Bosea sp. ZW T0_25, isolated from stored onions (Allium cepa).</title>
        <authorList>
            <person name="Stoll D.A."/>
            <person name="Huch M."/>
        </authorList>
    </citation>
    <scope>NUCLEOTIDE SEQUENCE [LARGE SCALE GENOMIC DNA]</scope>
    <source>
        <strain evidence="3 4">ZW T0_25</strain>
    </source>
</reference>
<feature type="chain" id="PRO_5046039948" evidence="1">
    <location>
        <begin position="26"/>
        <end position="253"/>
    </location>
</feature>
<evidence type="ECO:0000313" key="3">
    <source>
        <dbReference type="EMBL" id="MDU0338567.1"/>
    </source>
</evidence>
<dbReference type="Pfam" id="PF09619">
    <property type="entry name" value="YscW"/>
    <property type="match status" value="1"/>
</dbReference>
<evidence type="ECO:0000259" key="2">
    <source>
        <dbReference type="Pfam" id="PF03724"/>
    </source>
</evidence>
<dbReference type="Pfam" id="PF03724">
    <property type="entry name" value="META"/>
    <property type="match status" value="1"/>
</dbReference>
<dbReference type="EMBL" id="JAWDID010000002">
    <property type="protein sequence ID" value="MDU0338567.1"/>
    <property type="molecule type" value="Genomic_DNA"/>
</dbReference>
<dbReference type="InterPro" id="IPR006311">
    <property type="entry name" value="TAT_signal"/>
</dbReference>
<dbReference type="PANTHER" id="PTHR38013">
    <property type="entry name" value="GLYCOPROTEIN/POLYSACCHARIDE METABOLISM"/>
    <property type="match status" value="1"/>
</dbReference>
<gene>
    <name evidence="3" type="ORF">RKE40_01670</name>
</gene>
<dbReference type="InterPro" id="IPR005184">
    <property type="entry name" value="DUF306_Meta_HslJ"/>
</dbReference>
<sequence length="253" mass="27324">MTASRRDFVGTLALGFLAPAGGALAATATLRGTVSYRERIALPPGAIVEVKLLDVSLADAPARTIAETRASGARNPTRYVLRFDRAQIQPRRRYALQARILHRGQLLFINTSHHGIFDGGSEETDIRVERVAAAPSPAPERPASPVGRWLLEDIRQGGVIDRLQTVLEIAPDGRVSGSGGCNRMSGSARISGTRISFGPVAATQMACTPAAMNQEQKFFAGLREVRRWRADPARGKLVLLDARGRKLMTFAAM</sequence>